<proteinExistence type="predicted"/>
<dbReference type="InterPro" id="IPR013520">
    <property type="entry name" value="Ribonucl_H"/>
</dbReference>
<keyword evidence="3" id="KW-1185">Reference proteome</keyword>
<name>A0A0B1ZEX0_9SPHN</name>
<organism evidence="2 3">
    <name type="scientific">Novosphingobium malaysiense</name>
    <dbReference type="NCBI Taxonomy" id="1348853"/>
    <lineage>
        <taxon>Bacteria</taxon>
        <taxon>Pseudomonadati</taxon>
        <taxon>Pseudomonadota</taxon>
        <taxon>Alphaproteobacteria</taxon>
        <taxon>Sphingomonadales</taxon>
        <taxon>Sphingomonadaceae</taxon>
        <taxon>Novosphingobium</taxon>
    </lineage>
</organism>
<dbReference type="Proteomes" id="UP000031057">
    <property type="component" value="Unassembled WGS sequence"/>
</dbReference>
<evidence type="ECO:0000313" key="2">
    <source>
        <dbReference type="EMBL" id="KHK89579.1"/>
    </source>
</evidence>
<protein>
    <recommendedName>
        <fullName evidence="1">Exonuclease domain-containing protein</fullName>
    </recommendedName>
</protein>
<dbReference type="GO" id="GO:0006259">
    <property type="term" value="P:DNA metabolic process"/>
    <property type="evidence" value="ECO:0007669"/>
    <property type="project" value="UniProtKB-ARBA"/>
</dbReference>
<dbReference type="AlphaFoldDB" id="A0A0B1ZEX0"/>
<sequence>MNCPALIDFEASCLPEYGQSFPIEVAVARTDGDSRAWLIRPVEAWKHWDWSPEAEKLHGISRAMLEQEGLPPEQVVAELSNFVHDCNVYADADLDQYWLELLCHAAGTTPPFPVRFLGEFMKKRGYSRPQVVTALEEAKRRLPKEHLAREDAKRLAMVVKLLLDEPPRGLSY</sequence>
<dbReference type="GO" id="GO:0004527">
    <property type="term" value="F:exonuclease activity"/>
    <property type="evidence" value="ECO:0007669"/>
    <property type="project" value="UniProtKB-ARBA"/>
</dbReference>
<reference evidence="2 3" key="1">
    <citation type="submission" date="2014-10" db="EMBL/GenBank/DDBJ databases">
        <title>Genome sequence of Novosphingobium malaysiense MUSC 273(T).</title>
        <authorList>
            <person name="Lee L.-H."/>
        </authorList>
    </citation>
    <scope>NUCLEOTIDE SEQUENCE [LARGE SCALE GENOMIC DNA]</scope>
    <source>
        <strain evidence="2 3">MUSC 273</strain>
    </source>
</reference>
<accession>A0A0B1ZEX0</accession>
<gene>
    <name evidence="2" type="ORF">LK12_21085</name>
</gene>
<dbReference type="SMART" id="SM00479">
    <property type="entry name" value="EXOIII"/>
    <property type="match status" value="1"/>
</dbReference>
<dbReference type="EMBL" id="JTDI01000007">
    <property type="protein sequence ID" value="KHK89579.1"/>
    <property type="molecule type" value="Genomic_DNA"/>
</dbReference>
<dbReference type="Gene3D" id="3.30.420.10">
    <property type="entry name" value="Ribonuclease H-like superfamily/Ribonuclease H"/>
    <property type="match status" value="1"/>
</dbReference>
<dbReference type="RefSeq" id="WP_039288635.1">
    <property type="nucleotide sequence ID" value="NZ_JTDI01000007.1"/>
</dbReference>
<dbReference type="InterPro" id="IPR036397">
    <property type="entry name" value="RNaseH_sf"/>
</dbReference>
<evidence type="ECO:0000259" key="1">
    <source>
        <dbReference type="SMART" id="SM00479"/>
    </source>
</evidence>
<comment type="caution">
    <text evidence="2">The sequence shown here is derived from an EMBL/GenBank/DDBJ whole genome shotgun (WGS) entry which is preliminary data.</text>
</comment>
<evidence type="ECO:0000313" key="3">
    <source>
        <dbReference type="Proteomes" id="UP000031057"/>
    </source>
</evidence>
<dbReference type="OrthoDB" id="5705783at2"/>
<feature type="domain" description="Exonuclease" evidence="1">
    <location>
        <begin position="3"/>
        <end position="168"/>
    </location>
</feature>
<dbReference type="InterPro" id="IPR012337">
    <property type="entry name" value="RNaseH-like_sf"/>
</dbReference>
<dbReference type="GO" id="GO:0003676">
    <property type="term" value="F:nucleic acid binding"/>
    <property type="evidence" value="ECO:0007669"/>
    <property type="project" value="InterPro"/>
</dbReference>
<dbReference type="STRING" id="1348853.LK12_21085"/>
<dbReference type="SUPFAM" id="SSF53098">
    <property type="entry name" value="Ribonuclease H-like"/>
    <property type="match status" value="1"/>
</dbReference>